<protein>
    <submittedName>
        <fullName evidence="1">Uncharacterized protein</fullName>
    </submittedName>
</protein>
<proteinExistence type="predicted"/>
<reference evidence="1" key="2">
    <citation type="journal article" date="2015" name="Fish Shellfish Immunol.">
        <title>Early steps in the European eel (Anguilla anguilla)-Vibrio vulnificus interaction in the gills: Role of the RtxA13 toxin.</title>
        <authorList>
            <person name="Callol A."/>
            <person name="Pajuelo D."/>
            <person name="Ebbesson L."/>
            <person name="Teles M."/>
            <person name="MacKenzie S."/>
            <person name="Amaro C."/>
        </authorList>
    </citation>
    <scope>NUCLEOTIDE SEQUENCE</scope>
</reference>
<reference evidence="1" key="1">
    <citation type="submission" date="2014-11" db="EMBL/GenBank/DDBJ databases">
        <authorList>
            <person name="Amaro Gonzalez C."/>
        </authorList>
    </citation>
    <scope>NUCLEOTIDE SEQUENCE</scope>
</reference>
<organism evidence="1">
    <name type="scientific">Anguilla anguilla</name>
    <name type="common">European freshwater eel</name>
    <name type="synonym">Muraena anguilla</name>
    <dbReference type="NCBI Taxonomy" id="7936"/>
    <lineage>
        <taxon>Eukaryota</taxon>
        <taxon>Metazoa</taxon>
        <taxon>Chordata</taxon>
        <taxon>Craniata</taxon>
        <taxon>Vertebrata</taxon>
        <taxon>Euteleostomi</taxon>
        <taxon>Actinopterygii</taxon>
        <taxon>Neopterygii</taxon>
        <taxon>Teleostei</taxon>
        <taxon>Anguilliformes</taxon>
        <taxon>Anguillidae</taxon>
        <taxon>Anguilla</taxon>
    </lineage>
</organism>
<dbReference type="EMBL" id="GBXM01058325">
    <property type="protein sequence ID" value="JAH50252.1"/>
    <property type="molecule type" value="Transcribed_RNA"/>
</dbReference>
<sequence>MVYRARTTRWLLAQGH</sequence>
<evidence type="ECO:0000313" key="1">
    <source>
        <dbReference type="EMBL" id="JAH50252.1"/>
    </source>
</evidence>
<name>A0A0E9TA14_ANGAN</name>
<dbReference type="AlphaFoldDB" id="A0A0E9TA14"/>
<accession>A0A0E9TA14</accession>